<keyword evidence="5" id="KW-1185">Reference proteome</keyword>
<feature type="repeat" description="TPR" evidence="3">
    <location>
        <begin position="73"/>
        <end position="106"/>
    </location>
</feature>
<proteinExistence type="predicted"/>
<feature type="repeat" description="TPR" evidence="3">
    <location>
        <begin position="107"/>
        <end position="140"/>
    </location>
</feature>
<gene>
    <name evidence="4" type="ORF">FIT61_01150</name>
</gene>
<dbReference type="SMART" id="SM00671">
    <property type="entry name" value="SEL1"/>
    <property type="match status" value="4"/>
</dbReference>
<dbReference type="Gene3D" id="2.60.120.620">
    <property type="entry name" value="q2cbj1_9rhob like domain"/>
    <property type="match status" value="1"/>
</dbReference>
<dbReference type="Pfam" id="PF13759">
    <property type="entry name" value="2OG-FeII_Oxy_5"/>
    <property type="match status" value="1"/>
</dbReference>
<dbReference type="InterPro" id="IPR011990">
    <property type="entry name" value="TPR-like_helical_dom_sf"/>
</dbReference>
<dbReference type="InterPro" id="IPR012668">
    <property type="entry name" value="CHP02466"/>
</dbReference>
<dbReference type="PROSITE" id="PS50293">
    <property type="entry name" value="TPR_REGION"/>
    <property type="match status" value="3"/>
</dbReference>
<dbReference type="SMART" id="SM00028">
    <property type="entry name" value="TPR"/>
    <property type="match status" value="7"/>
</dbReference>
<dbReference type="Pfam" id="PF13414">
    <property type="entry name" value="TPR_11"/>
    <property type="match status" value="2"/>
</dbReference>
<dbReference type="KEGG" id="mrk:FIT61_01150"/>
<evidence type="ECO:0000313" key="4">
    <source>
        <dbReference type="EMBL" id="QDD13092.1"/>
    </source>
</evidence>
<protein>
    <submittedName>
        <fullName evidence="4">Tetratricopeptide repeat protein</fullName>
    </submittedName>
</protein>
<evidence type="ECO:0000313" key="5">
    <source>
        <dbReference type="Proteomes" id="UP000312102"/>
    </source>
</evidence>
<reference evidence="4 5" key="1">
    <citation type="journal article" date="2019" name="ISME J.">
        <title>Evolution in action: habitat transition from sediment to the pelagial leads to genome streamlining in Methylophilaceae.</title>
        <authorList>
            <person name="Salcher M."/>
            <person name="Schaefle D."/>
            <person name="Kaspar M."/>
            <person name="Neuenschwander S.M."/>
            <person name="Ghai R."/>
        </authorList>
    </citation>
    <scope>NUCLEOTIDE SEQUENCE [LARGE SCALE GENOMIC DNA]</scope>
    <source>
        <strain evidence="4 5">MMS-RI-1</strain>
    </source>
</reference>
<dbReference type="EMBL" id="CP040986">
    <property type="protein sequence ID" value="QDD13092.1"/>
    <property type="molecule type" value="Genomic_DNA"/>
</dbReference>
<evidence type="ECO:0000256" key="2">
    <source>
        <dbReference type="ARBA" id="ARBA00022803"/>
    </source>
</evidence>
<dbReference type="SUPFAM" id="SSF48452">
    <property type="entry name" value="TPR-like"/>
    <property type="match status" value="1"/>
</dbReference>
<evidence type="ECO:0000256" key="3">
    <source>
        <dbReference type="PROSITE-ProRule" id="PRU00339"/>
    </source>
</evidence>
<dbReference type="Pfam" id="PF13432">
    <property type="entry name" value="TPR_16"/>
    <property type="match status" value="1"/>
</dbReference>
<feature type="repeat" description="TPR" evidence="3">
    <location>
        <begin position="174"/>
        <end position="207"/>
    </location>
</feature>
<dbReference type="RefSeq" id="WP_139882694.1">
    <property type="nucleotide sequence ID" value="NZ_CP040986.1"/>
</dbReference>
<dbReference type="InterPro" id="IPR019734">
    <property type="entry name" value="TPR_rpt"/>
</dbReference>
<name>A0AAE6FRX7_9PROT</name>
<dbReference type="Pfam" id="PF14559">
    <property type="entry name" value="TPR_19"/>
    <property type="match status" value="1"/>
</dbReference>
<dbReference type="InterPro" id="IPR006597">
    <property type="entry name" value="Sel1-like"/>
</dbReference>
<dbReference type="Proteomes" id="UP000312102">
    <property type="component" value="Chromosome"/>
</dbReference>
<organism evidence="4 5">
    <name type="scientific">Candidatus Methylopumilus rimovensis</name>
    <dbReference type="NCBI Taxonomy" id="2588535"/>
    <lineage>
        <taxon>Bacteria</taxon>
        <taxon>Pseudomonadati</taxon>
        <taxon>Pseudomonadota</taxon>
        <taxon>Betaproteobacteria</taxon>
        <taxon>Nitrosomonadales</taxon>
        <taxon>Methylophilaceae</taxon>
        <taxon>Candidatus Methylopumilus</taxon>
    </lineage>
</organism>
<dbReference type="AlphaFoldDB" id="A0AAE6FRX7"/>
<sequence>MRILKQSEINDLIQLHQSGQLHLAEQKAKKLLDEFPQELILHNILGVSQEAQKKFKEAADSYRNALKIQPQLAEMQFNLGSVLYQLGDNQSAIQHYQKAIQIKPDLVVAYFNLGIAYQNESQFDKALSAYQKAIDLEPGFYEAHGNKGAVYLLQGDFDQATHSFQQSLNIQDHPRGHLNLGNAYRNQGYLEKAIQSYRKAIAMNPNDAEVCSVLGDALWHQGKISEANQYLRQAVILNSENPIANYNLATFLHDNKKFQEAYEFYKASQMKDWEERALYCLYKTKQFDIFEKELNSAILKKNRSPLLATLSTHFGKNFHKEDRYNFCPDPLRFVFHGQVDALKDPRNDLLKSLLHDINEADISERMQSRLINGIQSSGNLFKRKDSSFKRLSQEITLLIKRYYDCYKNEDSIFIKAFPKNIEFSSSWFVKMQTGGHLSSHIHEEGWISGAVYLAIPQQKKQPDEGGIELSIDGDDYPRMHDNFEKKLYLPQVGDVIFFPSSVFHRTIPFSSNEERICIAFDLKPADI</sequence>
<feature type="repeat" description="TPR" evidence="3">
    <location>
        <begin position="39"/>
        <end position="72"/>
    </location>
</feature>
<accession>A0AAE6FRX7</accession>
<dbReference type="Gene3D" id="1.25.40.10">
    <property type="entry name" value="Tetratricopeptide repeat domain"/>
    <property type="match status" value="3"/>
</dbReference>
<dbReference type="PANTHER" id="PTHR44943:SF8">
    <property type="entry name" value="TPR REPEAT-CONTAINING PROTEIN MJ0263"/>
    <property type="match status" value="1"/>
</dbReference>
<dbReference type="InterPro" id="IPR051685">
    <property type="entry name" value="Ycf3/AcsC/BcsC/TPR_MFPF"/>
</dbReference>
<dbReference type="PANTHER" id="PTHR44943">
    <property type="entry name" value="CELLULOSE SYNTHASE OPERON PROTEIN C"/>
    <property type="match status" value="1"/>
</dbReference>
<dbReference type="PROSITE" id="PS50005">
    <property type="entry name" value="TPR"/>
    <property type="match status" value="4"/>
</dbReference>
<evidence type="ECO:0000256" key="1">
    <source>
        <dbReference type="ARBA" id="ARBA00022737"/>
    </source>
</evidence>
<keyword evidence="1" id="KW-0677">Repeat</keyword>
<keyword evidence="2 3" id="KW-0802">TPR repeat</keyword>